<sequence length="265" mass="31355">MQNQAFVLCLVFFIPYSFFMAIDFVINSEQDYFIIVDGNDSMKSSPVIIVDYLHSALRIGILFLNVIMFDIANILMGHGYMLLINQFVFVTHTFFIKFDQLTSLLDNKTQPFNRNYQTLFRFMYLHGRTLNHMNHIGEFISDLFTGYLLANVPLNLLLFITTFFLRNGELIEQKFLYIFCTLLIMQQFIGLFLMNLLCSIYTIKIHKCSKPLIYWFVHCKLPTIRLRLQTSNYIECMHNDKRHGLTMARTKIISMEFFIQVKFLN</sequence>
<evidence type="ECO:0000313" key="2">
    <source>
        <dbReference type="EMBL" id="OTF82614.1"/>
    </source>
</evidence>
<comment type="caution">
    <text evidence="2">The sequence shown here is derived from an EMBL/GenBank/DDBJ whole genome shotgun (WGS) entry which is preliminary data.</text>
</comment>
<keyword evidence="1" id="KW-1133">Transmembrane helix</keyword>
<reference evidence="2 3" key="1">
    <citation type="submission" date="2017-03" db="EMBL/GenBank/DDBJ databases">
        <title>Genome Survey of Euroglyphus maynei.</title>
        <authorList>
            <person name="Arlian L.G."/>
            <person name="Morgan M.S."/>
            <person name="Rider S.D."/>
        </authorList>
    </citation>
    <scope>NUCLEOTIDE SEQUENCE [LARGE SCALE GENOMIC DNA]</scope>
    <source>
        <strain evidence="2">Arlian Lab</strain>
        <tissue evidence="2">Whole body</tissue>
    </source>
</reference>
<feature type="transmembrane region" description="Helical" evidence="1">
    <location>
        <begin position="177"/>
        <end position="203"/>
    </location>
</feature>
<dbReference type="OrthoDB" id="10422897at2759"/>
<keyword evidence="3" id="KW-1185">Reference proteome</keyword>
<feature type="transmembrane region" description="Helical" evidence="1">
    <location>
        <begin position="46"/>
        <end position="67"/>
    </location>
</feature>
<accession>A0A1Y3BRD6</accession>
<name>A0A1Y3BRD6_EURMA</name>
<dbReference type="Proteomes" id="UP000194236">
    <property type="component" value="Unassembled WGS sequence"/>
</dbReference>
<organism evidence="2 3">
    <name type="scientific">Euroglyphus maynei</name>
    <name type="common">Mayne's house dust mite</name>
    <dbReference type="NCBI Taxonomy" id="6958"/>
    <lineage>
        <taxon>Eukaryota</taxon>
        <taxon>Metazoa</taxon>
        <taxon>Ecdysozoa</taxon>
        <taxon>Arthropoda</taxon>
        <taxon>Chelicerata</taxon>
        <taxon>Arachnida</taxon>
        <taxon>Acari</taxon>
        <taxon>Acariformes</taxon>
        <taxon>Sarcoptiformes</taxon>
        <taxon>Astigmata</taxon>
        <taxon>Psoroptidia</taxon>
        <taxon>Analgoidea</taxon>
        <taxon>Pyroglyphidae</taxon>
        <taxon>Pyroglyphinae</taxon>
        <taxon>Euroglyphus</taxon>
    </lineage>
</organism>
<keyword evidence="1" id="KW-0472">Membrane</keyword>
<feature type="transmembrane region" description="Helical" evidence="1">
    <location>
        <begin position="144"/>
        <end position="165"/>
    </location>
</feature>
<evidence type="ECO:0000313" key="3">
    <source>
        <dbReference type="Proteomes" id="UP000194236"/>
    </source>
</evidence>
<feature type="transmembrane region" description="Helical" evidence="1">
    <location>
        <begin position="7"/>
        <end position="26"/>
    </location>
</feature>
<gene>
    <name evidence="2" type="ORF">BLA29_002906</name>
</gene>
<keyword evidence="1" id="KW-0812">Transmembrane</keyword>
<dbReference type="EMBL" id="MUJZ01007603">
    <property type="protein sequence ID" value="OTF82614.1"/>
    <property type="molecule type" value="Genomic_DNA"/>
</dbReference>
<dbReference type="AlphaFoldDB" id="A0A1Y3BRD6"/>
<evidence type="ECO:0000256" key="1">
    <source>
        <dbReference type="SAM" id="Phobius"/>
    </source>
</evidence>
<protein>
    <submittedName>
        <fullName evidence="2">Uncharacterized protein</fullName>
    </submittedName>
</protein>
<proteinExistence type="predicted"/>